<dbReference type="SUPFAM" id="SSF53187">
    <property type="entry name" value="Zn-dependent exopeptidases"/>
    <property type="match status" value="1"/>
</dbReference>
<comment type="caution">
    <text evidence="1">The sequence shown here is derived from an EMBL/GenBank/DDBJ whole genome shotgun (WGS) entry which is preliminary data.</text>
</comment>
<evidence type="ECO:0008006" key="3">
    <source>
        <dbReference type="Google" id="ProtNLM"/>
    </source>
</evidence>
<evidence type="ECO:0000313" key="1">
    <source>
        <dbReference type="EMBL" id="OGM05777.1"/>
    </source>
</evidence>
<evidence type="ECO:0000313" key="2">
    <source>
        <dbReference type="Proteomes" id="UP000178812"/>
    </source>
</evidence>
<accession>A0A1F7WT13</accession>
<organism evidence="1 2">
    <name type="scientific">Candidatus Woesebacteria bacterium GWB1_43_5</name>
    <dbReference type="NCBI Taxonomy" id="1802474"/>
    <lineage>
        <taxon>Bacteria</taxon>
        <taxon>Candidatus Woeseibacteriota</taxon>
    </lineage>
</organism>
<dbReference type="Proteomes" id="UP000178812">
    <property type="component" value="Unassembled WGS sequence"/>
</dbReference>
<sequence>MKHKSIEFLRYVEDGRVPIERLYKAYDRLLEYGFSKILIATQVLEDGEEARKFPIYGYVGKKTGDALWIFSGVHGEEPPGPIAISRVADDIGKKAREIPVVVAPLLNPIGYFRGWRYQDSLRGGKGVNYSSVGDADAVILNPAAKPAGPYAEKVNPVATALIRFITDKLKTHPAFVSLDLHEDELMKELVVEDEKSAPKSKAGTGKPMIYIYTQGTVSTPNPIGDEILTIMESRGTLRVLKGQTRFGEPIVNGLVVAPRDGSLDQFMGESLMWDGERVVKKHATPHVFVVETPTLDMPLDDRVKIHRDILLHLLNRFKHLKSVSK</sequence>
<proteinExistence type="predicted"/>
<reference evidence="1 2" key="1">
    <citation type="journal article" date="2016" name="Nat. Commun.">
        <title>Thousands of microbial genomes shed light on interconnected biogeochemical processes in an aquifer system.</title>
        <authorList>
            <person name="Anantharaman K."/>
            <person name="Brown C.T."/>
            <person name="Hug L.A."/>
            <person name="Sharon I."/>
            <person name="Castelle C.J."/>
            <person name="Probst A.J."/>
            <person name="Thomas B.C."/>
            <person name="Singh A."/>
            <person name="Wilkins M.J."/>
            <person name="Karaoz U."/>
            <person name="Brodie E.L."/>
            <person name="Williams K.H."/>
            <person name="Hubbard S.S."/>
            <person name="Banfield J.F."/>
        </authorList>
    </citation>
    <scope>NUCLEOTIDE SEQUENCE [LARGE SCALE GENOMIC DNA]</scope>
</reference>
<protein>
    <recommendedName>
        <fullName evidence="3">Peptidase M14 carboxypeptidase A domain-containing protein</fullName>
    </recommendedName>
</protein>
<dbReference type="EMBL" id="MGFM01000022">
    <property type="protein sequence ID" value="OGM05777.1"/>
    <property type="molecule type" value="Genomic_DNA"/>
</dbReference>
<gene>
    <name evidence="1" type="ORF">A2125_01180</name>
</gene>
<name>A0A1F7WT13_9BACT</name>
<dbReference type="AlphaFoldDB" id="A0A1F7WT13"/>
<dbReference type="Gene3D" id="3.40.630.10">
    <property type="entry name" value="Zn peptidases"/>
    <property type="match status" value="1"/>
</dbReference>